<keyword evidence="3" id="KW-0238">DNA-binding</keyword>
<evidence type="ECO:0000256" key="2">
    <source>
        <dbReference type="ARBA" id="ARBA00023015"/>
    </source>
</evidence>
<name>A0ABT2DJ62_9BACI</name>
<dbReference type="EMBL" id="JANTOO010000004">
    <property type="protein sequence ID" value="MCS1394938.1"/>
    <property type="molecule type" value="Genomic_DNA"/>
</dbReference>
<keyword evidence="8" id="KW-1185">Reference proteome</keyword>
<sequence length="157" mass="17925">MIRAILVDDEPLALVSMNKHLQEFDRIEVIETFTSVKELLIEGPNLDFQVAFLDIEMPSMNGLEIAELLTSWNHSIYIVFVTAYRDYAVQAFELPSIDYLLKPASTSRLATTIYRIEELLHPKITSLPTLCHSAPLLKIKCFGEFVVSYEGKPLHRI</sequence>
<dbReference type="PANTHER" id="PTHR48111">
    <property type="entry name" value="REGULATOR OF RPOS"/>
    <property type="match status" value="1"/>
</dbReference>
<keyword evidence="2" id="KW-0805">Transcription regulation</keyword>
<evidence type="ECO:0000313" key="7">
    <source>
        <dbReference type="EMBL" id="MCS1394938.1"/>
    </source>
</evidence>
<evidence type="ECO:0000313" key="8">
    <source>
        <dbReference type="Proteomes" id="UP001525021"/>
    </source>
</evidence>
<dbReference type="Proteomes" id="UP001525021">
    <property type="component" value="Unassembled WGS sequence"/>
</dbReference>
<comment type="caution">
    <text evidence="7">The sequence shown here is derived from an EMBL/GenBank/DDBJ whole genome shotgun (WGS) entry which is preliminary data.</text>
</comment>
<gene>
    <name evidence="7" type="ORF">NXZ79_02500</name>
</gene>
<proteinExistence type="predicted"/>
<evidence type="ECO:0000256" key="3">
    <source>
        <dbReference type="ARBA" id="ARBA00023125"/>
    </source>
</evidence>
<dbReference type="SUPFAM" id="SSF52172">
    <property type="entry name" value="CheY-like"/>
    <property type="match status" value="1"/>
</dbReference>
<dbReference type="SMART" id="SM00448">
    <property type="entry name" value="REC"/>
    <property type="match status" value="1"/>
</dbReference>
<dbReference type="RefSeq" id="WP_233499890.1">
    <property type="nucleotide sequence ID" value="NZ_JANTOO010000004.1"/>
</dbReference>
<dbReference type="InterPro" id="IPR039420">
    <property type="entry name" value="WalR-like"/>
</dbReference>
<organism evidence="7 8">
    <name type="scientific">Lysinibacillus pinottii</name>
    <dbReference type="NCBI Taxonomy" id="2973932"/>
    <lineage>
        <taxon>Bacteria</taxon>
        <taxon>Bacillati</taxon>
        <taxon>Bacillota</taxon>
        <taxon>Bacilli</taxon>
        <taxon>Bacillales</taxon>
        <taxon>Bacillaceae</taxon>
        <taxon>Lysinibacillus</taxon>
    </lineage>
</organism>
<dbReference type="InterPro" id="IPR011006">
    <property type="entry name" value="CheY-like_superfamily"/>
</dbReference>
<reference evidence="7 8" key="1">
    <citation type="submission" date="2022-08" db="EMBL/GenBank/DDBJ databases">
        <title>Lysinibacillus sequencing.</title>
        <authorList>
            <person name="Dunlap C."/>
        </authorList>
    </citation>
    <scope>NUCLEOTIDE SEQUENCE [LARGE SCALE GENOMIC DNA]</scope>
    <source>
        <strain evidence="7 8">PB211</strain>
    </source>
</reference>
<protein>
    <submittedName>
        <fullName evidence="7">Response regulator</fullName>
    </submittedName>
</protein>
<dbReference type="InterPro" id="IPR001789">
    <property type="entry name" value="Sig_transdc_resp-reg_receiver"/>
</dbReference>
<keyword evidence="4" id="KW-0804">Transcription</keyword>
<accession>A0ABT2DJ62</accession>
<feature type="modified residue" description="4-aspartylphosphate" evidence="5">
    <location>
        <position position="54"/>
    </location>
</feature>
<keyword evidence="1 5" id="KW-0597">Phosphoprotein</keyword>
<evidence type="ECO:0000256" key="1">
    <source>
        <dbReference type="ARBA" id="ARBA00022553"/>
    </source>
</evidence>
<feature type="domain" description="Response regulatory" evidence="6">
    <location>
        <begin position="3"/>
        <end position="117"/>
    </location>
</feature>
<dbReference type="PANTHER" id="PTHR48111:SF17">
    <property type="entry name" value="TRANSCRIPTIONAL REGULATORY PROTEIN YPDB"/>
    <property type="match status" value="1"/>
</dbReference>
<dbReference type="Pfam" id="PF00072">
    <property type="entry name" value="Response_reg"/>
    <property type="match status" value="1"/>
</dbReference>
<evidence type="ECO:0000256" key="5">
    <source>
        <dbReference type="PROSITE-ProRule" id="PRU00169"/>
    </source>
</evidence>
<evidence type="ECO:0000259" key="6">
    <source>
        <dbReference type="PROSITE" id="PS50110"/>
    </source>
</evidence>
<evidence type="ECO:0000256" key="4">
    <source>
        <dbReference type="ARBA" id="ARBA00023163"/>
    </source>
</evidence>
<dbReference type="PROSITE" id="PS50110">
    <property type="entry name" value="RESPONSE_REGULATORY"/>
    <property type="match status" value="1"/>
</dbReference>
<dbReference type="Gene3D" id="3.40.50.2300">
    <property type="match status" value="1"/>
</dbReference>